<keyword evidence="3" id="KW-1185">Reference proteome</keyword>
<gene>
    <name evidence="2" type="ORF">F0238_03105</name>
    <name evidence="1" type="ORF">IX92_17880</name>
</gene>
<evidence type="ECO:0000313" key="3">
    <source>
        <dbReference type="Proteomes" id="UP000030081"/>
    </source>
</evidence>
<dbReference type="AlphaFoldDB" id="A0AAE5EQI0"/>
<dbReference type="Proteomes" id="UP000576645">
    <property type="component" value="Unassembled WGS sequence"/>
</dbReference>
<dbReference type="EMBL" id="VTXP01000002">
    <property type="protein sequence ID" value="NOJ21714.1"/>
    <property type="molecule type" value="Genomic_DNA"/>
</dbReference>
<reference evidence="1 3" key="1">
    <citation type="submission" date="2014-10" db="EMBL/GenBank/DDBJ databases">
        <title>The Complete Genome Sequence for the Shellfish Pathogen Vibrio coralliilyticus RE98 Isolated from a Shellfish Hatchery.</title>
        <authorList>
            <person name="Richards G.P."/>
            <person name="Bono J.L."/>
            <person name="Watson M.A."/>
            <person name="Needleman D.S."/>
        </authorList>
    </citation>
    <scope>NUCLEOTIDE SEQUENCE [LARGE SCALE GENOMIC DNA]</scope>
    <source>
        <strain evidence="1 3">RE98</strain>
    </source>
</reference>
<dbReference type="RefSeq" id="WP_006961455.1">
    <property type="nucleotide sequence ID" value="NZ_CM004383.1"/>
</dbReference>
<dbReference type="KEGG" id="vcy:IX92_17880"/>
<evidence type="ECO:0000313" key="4">
    <source>
        <dbReference type="Proteomes" id="UP000576645"/>
    </source>
</evidence>
<proteinExistence type="predicted"/>
<name>A0AAE5EQI0_9VIBR</name>
<reference evidence="2 4" key="2">
    <citation type="submission" date="2019-09" db="EMBL/GenBank/DDBJ databases">
        <title>Draft genome sequencing and comparative genomics of hatchery-associated Vibrios.</title>
        <authorList>
            <person name="Kehlet-Delgado H."/>
            <person name="Mueller R.S."/>
        </authorList>
    </citation>
    <scope>NUCLEOTIDE SEQUENCE [LARGE SCALE GENOMIC DNA]</scope>
    <source>
        <strain evidence="2 4">09-121-3</strain>
    </source>
</reference>
<organism evidence="2 4">
    <name type="scientific">Vibrio coralliilyticus</name>
    <dbReference type="NCBI Taxonomy" id="190893"/>
    <lineage>
        <taxon>Bacteria</taxon>
        <taxon>Pseudomonadati</taxon>
        <taxon>Pseudomonadota</taxon>
        <taxon>Gammaproteobacteria</taxon>
        <taxon>Vibrionales</taxon>
        <taxon>Vibrionaceae</taxon>
        <taxon>Vibrio</taxon>
    </lineage>
</organism>
<accession>A0AAE5EQI0</accession>
<dbReference type="Proteomes" id="UP000030081">
    <property type="component" value="Chromosome 2"/>
</dbReference>
<protein>
    <submittedName>
        <fullName evidence="2">Uncharacterized protein</fullName>
    </submittedName>
</protein>
<sequence>MKPLCPLCHTEMLERSNIHICPRNDIGDCSYDALGMEEDEPAIIFNQETAMSELRSYSVSECK</sequence>
<evidence type="ECO:0000313" key="1">
    <source>
        <dbReference type="EMBL" id="AIW20912.1"/>
    </source>
</evidence>
<evidence type="ECO:0000313" key="2">
    <source>
        <dbReference type="EMBL" id="NOJ21714.1"/>
    </source>
</evidence>
<dbReference type="EMBL" id="CP009618">
    <property type="protein sequence ID" value="AIW20912.1"/>
    <property type="molecule type" value="Genomic_DNA"/>
</dbReference>